<sequence length="111" mass="12823">MCKQCVTFFAFAFLFPVTLAGFSFARFTKQFKSTFKQVCLRMNSCLVCRRHGRRYQLVDKLSRKVASFSHANISRSSTKCLSRCSMFLIAVGICKHGDRSDWLPTRLHRTV</sequence>
<feature type="chain" id="PRO_5025414853" evidence="1">
    <location>
        <begin position="21"/>
        <end position="111"/>
    </location>
</feature>
<accession>A0A6B0UJV5</accession>
<reference evidence="2" key="1">
    <citation type="submission" date="2019-12" db="EMBL/GenBank/DDBJ databases">
        <title>An insight into the sialome of adult female Ixodes ricinus ticks feeding for 6 days.</title>
        <authorList>
            <person name="Perner J."/>
            <person name="Ribeiro J.M.C."/>
        </authorList>
    </citation>
    <scope>NUCLEOTIDE SEQUENCE</scope>
    <source>
        <strain evidence="2">Semi-engorged</strain>
        <tissue evidence="2">Salivary glands</tissue>
    </source>
</reference>
<feature type="signal peptide" evidence="1">
    <location>
        <begin position="1"/>
        <end position="20"/>
    </location>
</feature>
<evidence type="ECO:0000313" key="2">
    <source>
        <dbReference type="EMBL" id="MXU89972.1"/>
    </source>
</evidence>
<proteinExistence type="predicted"/>
<evidence type="ECO:0000256" key="1">
    <source>
        <dbReference type="SAM" id="SignalP"/>
    </source>
</evidence>
<organism evidence="2">
    <name type="scientific">Ixodes ricinus</name>
    <name type="common">Common tick</name>
    <name type="synonym">Acarus ricinus</name>
    <dbReference type="NCBI Taxonomy" id="34613"/>
    <lineage>
        <taxon>Eukaryota</taxon>
        <taxon>Metazoa</taxon>
        <taxon>Ecdysozoa</taxon>
        <taxon>Arthropoda</taxon>
        <taxon>Chelicerata</taxon>
        <taxon>Arachnida</taxon>
        <taxon>Acari</taxon>
        <taxon>Parasitiformes</taxon>
        <taxon>Ixodida</taxon>
        <taxon>Ixodoidea</taxon>
        <taxon>Ixodidae</taxon>
        <taxon>Ixodinae</taxon>
        <taxon>Ixodes</taxon>
    </lineage>
</organism>
<keyword evidence="1" id="KW-0732">Signal</keyword>
<dbReference type="EMBL" id="GIFC01007889">
    <property type="protein sequence ID" value="MXU89972.1"/>
    <property type="molecule type" value="Transcribed_RNA"/>
</dbReference>
<name>A0A6B0UJV5_IXORI</name>
<dbReference type="AlphaFoldDB" id="A0A6B0UJV5"/>
<protein>
    <submittedName>
        <fullName evidence="2">Putative secreted protein</fullName>
    </submittedName>
</protein>